<organism evidence="1 2">
    <name type="scientific">Mycoplasmopsis synoviae</name>
    <name type="common">Mycoplasma synoviae</name>
    <dbReference type="NCBI Taxonomy" id="2109"/>
    <lineage>
        <taxon>Bacteria</taxon>
        <taxon>Bacillati</taxon>
        <taxon>Mycoplasmatota</taxon>
        <taxon>Mycoplasmoidales</taxon>
        <taxon>Metamycoplasmataceae</taxon>
        <taxon>Mycoplasmopsis</taxon>
    </lineage>
</organism>
<dbReference type="Proteomes" id="UP000259328">
    <property type="component" value="Chromosome"/>
</dbReference>
<gene>
    <name evidence="1" type="ORF">NCTC10124_00826</name>
</gene>
<evidence type="ECO:0000313" key="2">
    <source>
        <dbReference type="Proteomes" id="UP000259328"/>
    </source>
</evidence>
<reference evidence="2" key="1">
    <citation type="submission" date="2018-06" db="EMBL/GenBank/DDBJ databases">
        <authorList>
            <consortium name="Pathogen Informatics"/>
        </authorList>
    </citation>
    <scope>NUCLEOTIDE SEQUENCE [LARGE SCALE GENOMIC DNA]</scope>
    <source>
        <strain evidence="2">NCTC10124</strain>
    </source>
</reference>
<accession>A0A3B0PAS2</accession>
<feature type="non-terminal residue" evidence="1">
    <location>
        <position position="45"/>
    </location>
</feature>
<evidence type="ECO:0000313" key="1">
    <source>
        <dbReference type="EMBL" id="SYV93097.1"/>
    </source>
</evidence>
<name>A0A3B0PAS2_MYCSY</name>
<proteinExistence type="predicted"/>
<dbReference type="EMBL" id="LS991953">
    <property type="protein sequence ID" value="SYV93097.1"/>
    <property type="molecule type" value="Genomic_DNA"/>
</dbReference>
<dbReference type="AlphaFoldDB" id="A0A3B0PAS2"/>
<sequence length="45" mass="5109">MSLVPPSLTFLSAKAAFHSFHNLTKVFEASLSEFFKFSKLIFVGW</sequence>
<protein>
    <submittedName>
        <fullName evidence="1">Uncharacterized protein</fullName>
    </submittedName>
</protein>